<dbReference type="RefSeq" id="XP_062736690.1">
    <property type="nucleotide sequence ID" value="XM_062873626.1"/>
</dbReference>
<reference evidence="1 2" key="1">
    <citation type="journal article" date="2023" name="bioRxiv">
        <title>High-quality genome assemblies of four members of thePodospora anserinaspecies complex.</title>
        <authorList>
            <person name="Ament-Velasquez S.L."/>
            <person name="Vogan A.A."/>
            <person name="Wallerman O."/>
            <person name="Hartmann F."/>
            <person name="Gautier V."/>
            <person name="Silar P."/>
            <person name="Giraud T."/>
            <person name="Johannesson H."/>
        </authorList>
    </citation>
    <scope>NUCLEOTIDE SEQUENCE [LARGE SCALE GENOMIC DNA]</scope>
    <source>
        <strain evidence="1 2">CBS 112042</strain>
    </source>
</reference>
<accession>A0ABR0FX82</accession>
<keyword evidence="2" id="KW-1185">Reference proteome</keyword>
<protein>
    <submittedName>
        <fullName evidence="1">Uncharacterized protein</fullName>
    </submittedName>
</protein>
<gene>
    <name evidence="1" type="ORF">QC761_103753</name>
</gene>
<dbReference type="Proteomes" id="UP001322138">
    <property type="component" value="Unassembled WGS sequence"/>
</dbReference>
<sequence length="74" mass="8152">MTTKGRGYFAGRVGFEYKAAFLSAACHCRGNQQHCLDELPHGRSGLEMLLTENPKPYDIEVCLAVDIIFSSACL</sequence>
<evidence type="ECO:0000313" key="2">
    <source>
        <dbReference type="Proteomes" id="UP001322138"/>
    </source>
</evidence>
<dbReference type="EMBL" id="JAFFGZ010000001">
    <property type="protein sequence ID" value="KAK4647714.1"/>
    <property type="molecule type" value="Genomic_DNA"/>
</dbReference>
<proteinExistence type="predicted"/>
<name>A0ABR0FX82_9PEZI</name>
<evidence type="ECO:0000313" key="1">
    <source>
        <dbReference type="EMBL" id="KAK4647714.1"/>
    </source>
</evidence>
<comment type="caution">
    <text evidence="1">The sequence shown here is derived from an EMBL/GenBank/DDBJ whole genome shotgun (WGS) entry which is preliminary data.</text>
</comment>
<organism evidence="1 2">
    <name type="scientific">Podospora bellae-mahoneyi</name>
    <dbReference type="NCBI Taxonomy" id="2093777"/>
    <lineage>
        <taxon>Eukaryota</taxon>
        <taxon>Fungi</taxon>
        <taxon>Dikarya</taxon>
        <taxon>Ascomycota</taxon>
        <taxon>Pezizomycotina</taxon>
        <taxon>Sordariomycetes</taxon>
        <taxon>Sordariomycetidae</taxon>
        <taxon>Sordariales</taxon>
        <taxon>Podosporaceae</taxon>
        <taxon>Podospora</taxon>
    </lineage>
</organism>
<dbReference type="GeneID" id="87893108"/>